<feature type="non-terminal residue" evidence="1">
    <location>
        <position position="1"/>
    </location>
</feature>
<sequence length="69" mass="7734">NALTPSLTEDLQFQDTIALLDSVELTDPINHVPPPDHVNLTSLKKTLQRLNERLADQQVESDKEGVSQR</sequence>
<protein>
    <submittedName>
        <fullName evidence="1">Uncharacterized protein</fullName>
    </submittedName>
</protein>
<dbReference type="Proteomes" id="UP001151582">
    <property type="component" value="Unassembled WGS sequence"/>
</dbReference>
<gene>
    <name evidence="1" type="ORF">H4R34_004655</name>
</gene>
<dbReference type="EMBL" id="JANBQB010000631">
    <property type="protein sequence ID" value="KAJ1974604.1"/>
    <property type="molecule type" value="Genomic_DNA"/>
</dbReference>
<dbReference type="AlphaFoldDB" id="A0A9W8AXW4"/>
<accession>A0A9W8AXW4</accession>
<name>A0A9W8AXW4_9FUNG</name>
<evidence type="ECO:0000313" key="2">
    <source>
        <dbReference type="Proteomes" id="UP001151582"/>
    </source>
</evidence>
<evidence type="ECO:0000313" key="1">
    <source>
        <dbReference type="EMBL" id="KAJ1974604.1"/>
    </source>
</evidence>
<reference evidence="1" key="1">
    <citation type="submission" date="2022-07" db="EMBL/GenBank/DDBJ databases">
        <title>Phylogenomic reconstructions and comparative analyses of Kickxellomycotina fungi.</title>
        <authorList>
            <person name="Reynolds N.K."/>
            <person name="Stajich J.E."/>
            <person name="Barry K."/>
            <person name="Grigoriev I.V."/>
            <person name="Crous P."/>
            <person name="Smith M.E."/>
        </authorList>
    </citation>
    <scope>NUCLEOTIDE SEQUENCE</scope>
    <source>
        <strain evidence="1">RSA 567</strain>
    </source>
</reference>
<proteinExistence type="predicted"/>
<comment type="caution">
    <text evidence="1">The sequence shown here is derived from an EMBL/GenBank/DDBJ whole genome shotgun (WGS) entry which is preliminary data.</text>
</comment>
<keyword evidence="2" id="KW-1185">Reference proteome</keyword>
<organism evidence="1 2">
    <name type="scientific">Dimargaris verticillata</name>
    <dbReference type="NCBI Taxonomy" id="2761393"/>
    <lineage>
        <taxon>Eukaryota</taxon>
        <taxon>Fungi</taxon>
        <taxon>Fungi incertae sedis</taxon>
        <taxon>Zoopagomycota</taxon>
        <taxon>Kickxellomycotina</taxon>
        <taxon>Dimargaritomycetes</taxon>
        <taxon>Dimargaritales</taxon>
        <taxon>Dimargaritaceae</taxon>
        <taxon>Dimargaris</taxon>
    </lineage>
</organism>